<feature type="compositionally biased region" description="Low complexity" evidence="2">
    <location>
        <begin position="24"/>
        <end position="38"/>
    </location>
</feature>
<keyword evidence="5" id="KW-1185">Reference proteome</keyword>
<dbReference type="Pfam" id="PF12978">
    <property type="entry name" value="DUF3862"/>
    <property type="match status" value="1"/>
</dbReference>
<sequence length="209" mass="22721">MKRRKNVLSVVAICLAALSLVGCSNSSSSNKSDNNKPKSNQKVKKTNTQKTSFRKSFDKIQVGDVMQQGNGGSTLKDVKNILGQPNSISATEVKGFKVKSYSWTKYGTTIMVQFSHKKAITKTVSGFKWTRHSTKLTLKAFNSIKTGSSYKALVNTYGEPDGLNENVVLGKKNVTAVYFTGIKAKSAGANASFTFADDKLVSKTETNLK</sequence>
<accession>A0A0F4LK48</accession>
<dbReference type="InterPro" id="IPR037873">
    <property type="entry name" value="BamE-like"/>
</dbReference>
<evidence type="ECO:0000313" key="5">
    <source>
        <dbReference type="Proteomes" id="UP000033612"/>
    </source>
</evidence>
<dbReference type="AlphaFoldDB" id="A0A0F4LK48"/>
<evidence type="ECO:0008006" key="6">
    <source>
        <dbReference type="Google" id="ProtNLM"/>
    </source>
</evidence>
<dbReference type="PATRIC" id="fig|1218506.3.peg.862"/>
<protein>
    <recommendedName>
        <fullName evidence="6">DUF3862 domain-containing protein</fullName>
    </recommendedName>
</protein>
<dbReference type="Gene3D" id="3.30.1450.10">
    <property type="match status" value="2"/>
</dbReference>
<feature type="signal peptide" evidence="3">
    <location>
        <begin position="1"/>
        <end position="26"/>
    </location>
</feature>
<dbReference type="STRING" id="1218506.JF75_08060"/>
<feature type="chain" id="PRO_5039714347" description="DUF3862 domain-containing protein" evidence="3">
    <location>
        <begin position="27"/>
        <end position="209"/>
    </location>
</feature>
<gene>
    <name evidence="4" type="ORF">JF75_08060</name>
</gene>
<proteinExistence type="predicted"/>
<dbReference type="HOGENOM" id="CLU_085676_0_0_9"/>
<reference evidence="4 5" key="1">
    <citation type="submission" date="2015-01" db="EMBL/GenBank/DDBJ databases">
        <title>Comparative genomics of the lactic acid bacteria isolated from the honey bee gut.</title>
        <authorList>
            <person name="Ellegaard K.M."/>
            <person name="Tamarit D."/>
            <person name="Javelind E."/>
            <person name="Olofsson T."/>
            <person name="Andersson S.G."/>
            <person name="Vasquez A."/>
        </authorList>
    </citation>
    <scope>NUCLEOTIDE SEQUENCE [LARGE SCALE GENOMIC DNA]</scope>
    <source>
        <strain evidence="4 5">Hma2</strain>
    </source>
</reference>
<evidence type="ECO:0000313" key="4">
    <source>
        <dbReference type="EMBL" id="KJY58950.1"/>
    </source>
</evidence>
<dbReference type="EMBL" id="JXLH01000011">
    <property type="protein sequence ID" value="KJY58950.1"/>
    <property type="molecule type" value="Genomic_DNA"/>
</dbReference>
<dbReference type="OrthoDB" id="2942526at2"/>
<name>A0A0F4LK48_9LACO</name>
<evidence type="ECO:0000256" key="1">
    <source>
        <dbReference type="ARBA" id="ARBA00022729"/>
    </source>
</evidence>
<dbReference type="InterPro" id="IPR024418">
    <property type="entry name" value="DUF3862"/>
</dbReference>
<keyword evidence="1 3" id="KW-0732">Signal</keyword>
<dbReference type="PROSITE" id="PS51257">
    <property type="entry name" value="PROKAR_LIPOPROTEIN"/>
    <property type="match status" value="1"/>
</dbReference>
<dbReference type="Proteomes" id="UP000033612">
    <property type="component" value="Unassembled WGS sequence"/>
</dbReference>
<organism evidence="4 5">
    <name type="scientific">Lactobacillus kimbladii</name>
    <dbReference type="NCBI Taxonomy" id="1218506"/>
    <lineage>
        <taxon>Bacteria</taxon>
        <taxon>Bacillati</taxon>
        <taxon>Bacillota</taxon>
        <taxon>Bacilli</taxon>
        <taxon>Lactobacillales</taxon>
        <taxon>Lactobacillaceae</taxon>
        <taxon>Lactobacillus</taxon>
    </lineage>
</organism>
<feature type="region of interest" description="Disordered" evidence="2">
    <location>
        <begin position="24"/>
        <end position="50"/>
    </location>
</feature>
<evidence type="ECO:0000256" key="3">
    <source>
        <dbReference type="SAM" id="SignalP"/>
    </source>
</evidence>
<dbReference type="RefSeq" id="WP_046331966.1">
    <property type="nucleotide sequence ID" value="NZ_JBHTBO010000011.1"/>
</dbReference>
<comment type="caution">
    <text evidence="4">The sequence shown here is derived from an EMBL/GenBank/DDBJ whole genome shotgun (WGS) entry which is preliminary data.</text>
</comment>
<evidence type="ECO:0000256" key="2">
    <source>
        <dbReference type="SAM" id="MobiDB-lite"/>
    </source>
</evidence>